<organism evidence="7 8">
    <name type="scientific">Gloeothece verrucosa (strain PCC 7822)</name>
    <name type="common">Cyanothece sp. (strain PCC 7822)</name>
    <dbReference type="NCBI Taxonomy" id="497965"/>
    <lineage>
        <taxon>Bacteria</taxon>
        <taxon>Bacillati</taxon>
        <taxon>Cyanobacteriota</taxon>
        <taxon>Cyanophyceae</taxon>
        <taxon>Oscillatoriophycideae</taxon>
        <taxon>Chroococcales</taxon>
        <taxon>Aphanothecaceae</taxon>
        <taxon>Gloeothece</taxon>
        <taxon>Gloeothece verrucosa</taxon>
    </lineage>
</organism>
<dbReference type="InterPro" id="IPR000700">
    <property type="entry name" value="PAS-assoc_C"/>
</dbReference>
<dbReference type="Pfam" id="PF00563">
    <property type="entry name" value="EAL"/>
    <property type="match status" value="1"/>
</dbReference>
<dbReference type="SUPFAM" id="SSF55785">
    <property type="entry name" value="PYP-like sensor domain (PAS domain)"/>
    <property type="match status" value="5"/>
</dbReference>
<keyword evidence="2" id="KW-0472">Membrane</keyword>
<evidence type="ECO:0000259" key="6">
    <source>
        <dbReference type="PROSITE" id="PS50887"/>
    </source>
</evidence>
<dbReference type="Gene3D" id="3.30.70.270">
    <property type="match status" value="1"/>
</dbReference>
<feature type="domain" description="PAC" evidence="4">
    <location>
        <begin position="702"/>
        <end position="754"/>
    </location>
</feature>
<dbReference type="EMBL" id="CP002198">
    <property type="protein sequence ID" value="ADN17139.1"/>
    <property type="molecule type" value="Genomic_DNA"/>
</dbReference>
<dbReference type="SMART" id="SM00052">
    <property type="entry name" value="EAL"/>
    <property type="match status" value="1"/>
</dbReference>
<feature type="domain" description="PAS" evidence="3">
    <location>
        <begin position="521"/>
        <end position="566"/>
    </location>
</feature>
<feature type="domain" description="PAC" evidence="4">
    <location>
        <begin position="468"/>
        <end position="520"/>
    </location>
</feature>
<dbReference type="InterPro" id="IPR000014">
    <property type="entry name" value="PAS"/>
</dbReference>
<dbReference type="eggNOG" id="COG5001">
    <property type="taxonomic scope" value="Bacteria"/>
</dbReference>
<dbReference type="CDD" id="cd00130">
    <property type="entry name" value="PAS"/>
    <property type="match status" value="5"/>
</dbReference>
<gene>
    <name evidence="7" type="ordered locus">Cyan7822_5258</name>
</gene>
<dbReference type="NCBIfam" id="TIGR00229">
    <property type="entry name" value="sensory_box"/>
    <property type="match status" value="5"/>
</dbReference>
<dbReference type="InterPro" id="IPR052155">
    <property type="entry name" value="Biofilm_reg_signaling"/>
</dbReference>
<feature type="domain" description="PAS" evidence="3">
    <location>
        <begin position="263"/>
        <end position="345"/>
    </location>
</feature>
<feature type="transmembrane region" description="Helical" evidence="2">
    <location>
        <begin position="12"/>
        <end position="29"/>
    </location>
</feature>
<dbReference type="InterPro" id="IPR013656">
    <property type="entry name" value="PAS_4"/>
</dbReference>
<dbReference type="SMART" id="SM00091">
    <property type="entry name" value="PAS"/>
    <property type="match status" value="5"/>
</dbReference>
<evidence type="ECO:0000259" key="5">
    <source>
        <dbReference type="PROSITE" id="PS50883"/>
    </source>
</evidence>
<dbReference type="PANTHER" id="PTHR44757">
    <property type="entry name" value="DIGUANYLATE CYCLASE DGCP"/>
    <property type="match status" value="1"/>
</dbReference>
<dbReference type="KEGG" id="cyj:Cyan7822_5258"/>
<dbReference type="InterPro" id="IPR043128">
    <property type="entry name" value="Rev_trsase/Diguanyl_cyclase"/>
</dbReference>
<dbReference type="CDD" id="cd01948">
    <property type="entry name" value="EAL"/>
    <property type="match status" value="1"/>
</dbReference>
<dbReference type="AlphaFoldDB" id="E0U630"/>
<feature type="coiled-coil region" evidence="1">
    <location>
        <begin position="43"/>
        <end position="77"/>
    </location>
</feature>
<feature type="domain" description="PAS" evidence="3">
    <location>
        <begin position="394"/>
        <end position="464"/>
    </location>
</feature>
<keyword evidence="2" id="KW-1133">Transmembrane helix</keyword>
<evidence type="ECO:0000313" key="8">
    <source>
        <dbReference type="Proteomes" id="UP000008206"/>
    </source>
</evidence>
<dbReference type="PANTHER" id="PTHR44757:SF2">
    <property type="entry name" value="BIOFILM ARCHITECTURE MAINTENANCE PROTEIN MBAA"/>
    <property type="match status" value="1"/>
</dbReference>
<dbReference type="SUPFAM" id="SSF55073">
    <property type="entry name" value="Nucleotide cyclase"/>
    <property type="match status" value="1"/>
</dbReference>
<dbReference type="SMART" id="SM00086">
    <property type="entry name" value="PAC"/>
    <property type="match status" value="5"/>
</dbReference>
<dbReference type="GO" id="GO:0006355">
    <property type="term" value="P:regulation of DNA-templated transcription"/>
    <property type="evidence" value="ECO:0007669"/>
    <property type="project" value="InterPro"/>
</dbReference>
<proteinExistence type="predicted"/>
<dbReference type="STRING" id="497965.Cyan7822_5258"/>
<feature type="domain" description="PAC" evidence="4">
    <location>
        <begin position="214"/>
        <end position="262"/>
    </location>
</feature>
<feature type="domain" description="PAS" evidence="3">
    <location>
        <begin position="627"/>
        <end position="700"/>
    </location>
</feature>
<dbReference type="InterPro" id="IPR029787">
    <property type="entry name" value="Nucleotide_cyclase"/>
</dbReference>
<dbReference type="PROSITE" id="PS50883">
    <property type="entry name" value="EAL"/>
    <property type="match status" value="1"/>
</dbReference>
<dbReference type="SMART" id="SM00267">
    <property type="entry name" value="GGDEF"/>
    <property type="match status" value="1"/>
</dbReference>
<keyword evidence="2" id="KW-0812">Transmembrane</keyword>
<dbReference type="InterPro" id="IPR001610">
    <property type="entry name" value="PAC"/>
</dbReference>
<dbReference type="eggNOG" id="COG5002">
    <property type="taxonomic scope" value="Bacteria"/>
</dbReference>
<dbReference type="InterPro" id="IPR000160">
    <property type="entry name" value="GGDEF_dom"/>
</dbReference>
<dbReference type="Gene3D" id="3.30.450.20">
    <property type="entry name" value="PAS domain"/>
    <property type="match status" value="6"/>
</dbReference>
<dbReference type="InterPro" id="IPR035919">
    <property type="entry name" value="EAL_sf"/>
</dbReference>
<dbReference type="PROSITE" id="PS50887">
    <property type="entry name" value="GGDEF"/>
    <property type="match status" value="1"/>
</dbReference>
<evidence type="ECO:0000313" key="7">
    <source>
        <dbReference type="EMBL" id="ADN17139.1"/>
    </source>
</evidence>
<feature type="domain" description="EAL" evidence="5">
    <location>
        <begin position="929"/>
        <end position="1185"/>
    </location>
</feature>
<dbReference type="FunFam" id="3.20.20.450:FF:000001">
    <property type="entry name" value="Cyclic di-GMP phosphodiesterase yahA"/>
    <property type="match status" value="1"/>
</dbReference>
<reference evidence="8" key="1">
    <citation type="journal article" date="2011" name="MBio">
        <title>Novel metabolic attributes of the genus Cyanothece, comprising a group of unicellular nitrogen-fixing Cyanobacteria.</title>
        <authorList>
            <person name="Bandyopadhyay A."/>
            <person name="Elvitigala T."/>
            <person name="Welsh E."/>
            <person name="Stockel J."/>
            <person name="Liberton M."/>
            <person name="Min H."/>
            <person name="Sherman L.A."/>
            <person name="Pakrasi H.B."/>
        </authorList>
    </citation>
    <scope>NUCLEOTIDE SEQUENCE [LARGE SCALE GENOMIC DNA]</scope>
    <source>
        <strain evidence="8">PCC 7822</strain>
    </source>
</reference>
<dbReference type="SUPFAM" id="SSF141868">
    <property type="entry name" value="EAL domain-like"/>
    <property type="match status" value="1"/>
</dbReference>
<dbReference type="Gene3D" id="3.20.20.450">
    <property type="entry name" value="EAL domain"/>
    <property type="match status" value="1"/>
</dbReference>
<dbReference type="CDD" id="cd01949">
    <property type="entry name" value="GGDEF"/>
    <property type="match status" value="1"/>
</dbReference>
<dbReference type="Pfam" id="PF08447">
    <property type="entry name" value="PAS_3"/>
    <property type="match status" value="2"/>
</dbReference>
<dbReference type="InterPro" id="IPR035965">
    <property type="entry name" value="PAS-like_dom_sf"/>
</dbReference>
<dbReference type="Pfam" id="PF13426">
    <property type="entry name" value="PAS_9"/>
    <property type="match status" value="1"/>
</dbReference>
<dbReference type="RefSeq" id="WP_013325177.1">
    <property type="nucleotide sequence ID" value="NC_014501.1"/>
</dbReference>
<dbReference type="Pfam" id="PF08448">
    <property type="entry name" value="PAS_4"/>
    <property type="match status" value="1"/>
</dbReference>
<dbReference type="NCBIfam" id="TIGR00254">
    <property type="entry name" value="GGDEF"/>
    <property type="match status" value="1"/>
</dbReference>
<evidence type="ECO:0000256" key="1">
    <source>
        <dbReference type="SAM" id="Coils"/>
    </source>
</evidence>
<sequence>MSYHLATESLNLSLGGLVLFILISWIIKLKKYSSLAQSLAYSKTQLEENLLEAQIKIKSLEEELQAAREENKLLETKLKIRQHLLEFQKDNLKQNGLKKLRESSQAAKTCQVILKNYSQDEQGNCTNCIGVKTDVTEPKQAEIQRERFFTLSLDLLCIAGFDGYFKCLNPAWETTLGYSTEELISQPFIELIHPDEREAALTEIERLGRGQLTYHFENRYRTREGTYRWLTLTAVPYVEEGLIYAVAHDITKRKQTEAEIQQTRNFLQTMIDHLPLAVFVKDGKPETFSQIILWNKTCEKIFGISATEAIGSTTFEHFSDSQAEFFYQKDRETFARRMPLEIPEEEADSYSLGKRLLHTVKIPLYDEQDQPQYLLCISEDITERKRAEEALKKSEEQFRLVFQHSPIGIAIATPEGKLVRVNEAFSQMMGFTEAELLKRTCGDLTYPDDLKNEIPLHQKLLAGEIAYYRLEKRYLTKKGQVLYGMLHVGLIRDEQDKPLNLVGQVVDISEKTQAEIALRESEDRLSRIITTISDGLIVVNNQGNIKFINPAGEKLFGRSQEELLEQHFGVPFVDGKTTEIFIRHANQQLIVAEMRVGLIIWEQQKAHLISLRDITERKQIEKALSESEQRLESILNSIEDVVWSTSATTLNLIYLNPATERVYGCSIEQLLAEGNLWFNLVHPDDQALIDAHFKALEDTGHSEYEYRIVRPDGTVRWLYSRSRTIYDPTGKPIRFEGIDSDITERKSFTEQLQYNAYHDPLTSLPNRIFLLEKLEEALKKNQNRENIFFAVLFLDLDDFKVVNDSLGHIVGDQLLIAIAQRLKTSLSVPHTLARFGGDEFTILLEEIQSTDEPLKAAQKIHNDLTQPYDLNGQQVFISTSIGIALSDPSYIHPQEILRDADTAMYQAKRWGKGGYAVFDQQMHLRAVKRLHLEIELRQAIELKEFLLYYQPIVSLSTGYLTGFEALIRWQHPKKGLISPVEFIPIAEETGLIVPMGKWITQQACRQLKLWQEQYNLKNPLQISVNLSSKQLRNSHLIEEIDEILAQTGIDPSSLKLEITESMLMENVDIAMNILIELRKRNIELCLDDFGTGYSSLSYLHRFPVTTVKIDRSFVMQMQPGNSNAEIVHAIITLAHSLEMTVTAEGVETQLQLQQLQWLECEQAQGYFFSKPLPPKEAGTLIQAFPCWK</sequence>
<evidence type="ECO:0000259" key="4">
    <source>
        <dbReference type="PROSITE" id="PS50113"/>
    </source>
</evidence>
<feature type="domain" description="PAS" evidence="3">
    <location>
        <begin position="162"/>
        <end position="211"/>
    </location>
</feature>
<feature type="domain" description="PAC" evidence="4">
    <location>
        <begin position="336"/>
        <end position="393"/>
    </location>
</feature>
<name>E0U630_GLOV7</name>
<keyword evidence="1" id="KW-0175">Coiled coil</keyword>
<evidence type="ECO:0000259" key="3">
    <source>
        <dbReference type="PROSITE" id="PS50112"/>
    </source>
</evidence>
<dbReference type="InterPro" id="IPR001633">
    <property type="entry name" value="EAL_dom"/>
</dbReference>
<feature type="domain" description="GGDEF" evidence="6">
    <location>
        <begin position="787"/>
        <end position="920"/>
    </location>
</feature>
<dbReference type="PROSITE" id="PS50112">
    <property type="entry name" value="PAS"/>
    <property type="match status" value="5"/>
</dbReference>
<dbReference type="Pfam" id="PF00990">
    <property type="entry name" value="GGDEF"/>
    <property type="match status" value="1"/>
</dbReference>
<protein>
    <submittedName>
        <fullName evidence="7">Diguanylate cyclase/phosphodiesterase with PAS/PAC sensor(S)</fullName>
    </submittedName>
</protein>
<dbReference type="HOGENOM" id="CLU_000445_41_0_3"/>
<dbReference type="PROSITE" id="PS50113">
    <property type="entry name" value="PAC"/>
    <property type="match status" value="4"/>
</dbReference>
<dbReference type="InterPro" id="IPR013767">
    <property type="entry name" value="PAS_fold"/>
</dbReference>
<dbReference type="OrthoDB" id="442691at2"/>
<dbReference type="Proteomes" id="UP000008206">
    <property type="component" value="Chromosome"/>
</dbReference>
<evidence type="ECO:0000256" key="2">
    <source>
        <dbReference type="SAM" id="Phobius"/>
    </source>
</evidence>
<accession>E0U630</accession>
<dbReference type="eggNOG" id="COG2202">
    <property type="taxonomic scope" value="Bacteria"/>
</dbReference>
<dbReference type="Pfam" id="PF00989">
    <property type="entry name" value="PAS"/>
    <property type="match status" value="1"/>
</dbReference>
<keyword evidence="8" id="KW-1185">Reference proteome</keyword>
<dbReference type="InterPro" id="IPR013655">
    <property type="entry name" value="PAS_fold_3"/>
</dbReference>